<keyword evidence="3" id="KW-1185">Reference proteome</keyword>
<evidence type="ECO:0000313" key="2">
    <source>
        <dbReference type="EMBL" id="PMD50146.1"/>
    </source>
</evidence>
<proteinExistence type="predicted"/>
<accession>A0A2J6SH95</accession>
<evidence type="ECO:0000256" key="1">
    <source>
        <dbReference type="SAM" id="MobiDB-lite"/>
    </source>
</evidence>
<organism evidence="2 3">
    <name type="scientific">Hyaloscypha bicolor E</name>
    <dbReference type="NCBI Taxonomy" id="1095630"/>
    <lineage>
        <taxon>Eukaryota</taxon>
        <taxon>Fungi</taxon>
        <taxon>Dikarya</taxon>
        <taxon>Ascomycota</taxon>
        <taxon>Pezizomycotina</taxon>
        <taxon>Leotiomycetes</taxon>
        <taxon>Helotiales</taxon>
        <taxon>Hyaloscyphaceae</taxon>
        <taxon>Hyaloscypha</taxon>
        <taxon>Hyaloscypha bicolor</taxon>
    </lineage>
</organism>
<dbReference type="Proteomes" id="UP000235371">
    <property type="component" value="Unassembled WGS sequence"/>
</dbReference>
<name>A0A2J6SH95_9HELO</name>
<dbReference type="OrthoDB" id="10675576at2759"/>
<dbReference type="EMBL" id="KZ613913">
    <property type="protein sequence ID" value="PMD50146.1"/>
    <property type="molecule type" value="Genomic_DNA"/>
</dbReference>
<protein>
    <submittedName>
        <fullName evidence="2">Uncharacterized protein</fullName>
    </submittedName>
</protein>
<dbReference type="RefSeq" id="XP_024727050.1">
    <property type="nucleotide sequence ID" value="XM_024871399.1"/>
</dbReference>
<evidence type="ECO:0000313" key="3">
    <source>
        <dbReference type="Proteomes" id="UP000235371"/>
    </source>
</evidence>
<dbReference type="InParanoid" id="A0A2J6SH95"/>
<dbReference type="AlphaFoldDB" id="A0A2J6SH95"/>
<sequence>MDLSSSVCSSFLQAAKLLQKDPDNSHNPANTLGSLDLGTISLMMSSLEAAHDVLHPLQRDSGFPWKQNLADRAHHPQFMSTSLAIRDGKLDQTRLQGRINALKNQDKTNPLVSSKVDTFKGLATSVPIVWNEKDLDITEGEVRIVDFPSKTVSHSKADVIELLKENRVDRGAAYRIIAVDVLGRTKLLNAYLHFAHEDAWDAVVDYFGSASLFRGFTDILHDDTKELSWRMSINIAHIILEPGTERDTTEPRDRWKPPKDVVSDKDERAFRNVCSTICTTGDRLGEFWTCSFLGPFCKPKEGQKKSSQSPAQKGSERQRSSQSQLTIKDMSTGKDTGHQSLLVFDIDKVTKINERYKFDKYSARNLVFIVQLTRLIWILSGLYENVAQYLEDTMKLEASEKLESCWRNRHTSQGSLGYRVAGKT</sequence>
<gene>
    <name evidence="2" type="ORF">K444DRAFT_260037</name>
</gene>
<feature type="region of interest" description="Disordered" evidence="1">
    <location>
        <begin position="300"/>
        <end position="333"/>
    </location>
</feature>
<dbReference type="GeneID" id="36579481"/>
<reference evidence="2 3" key="1">
    <citation type="submission" date="2016-04" db="EMBL/GenBank/DDBJ databases">
        <title>A degradative enzymes factory behind the ericoid mycorrhizal symbiosis.</title>
        <authorList>
            <consortium name="DOE Joint Genome Institute"/>
            <person name="Martino E."/>
            <person name="Morin E."/>
            <person name="Grelet G."/>
            <person name="Kuo A."/>
            <person name="Kohler A."/>
            <person name="Daghino S."/>
            <person name="Barry K."/>
            <person name="Choi C."/>
            <person name="Cichocki N."/>
            <person name="Clum A."/>
            <person name="Copeland A."/>
            <person name="Hainaut M."/>
            <person name="Haridas S."/>
            <person name="Labutti K."/>
            <person name="Lindquist E."/>
            <person name="Lipzen A."/>
            <person name="Khouja H.-R."/>
            <person name="Murat C."/>
            <person name="Ohm R."/>
            <person name="Olson A."/>
            <person name="Spatafora J."/>
            <person name="Veneault-Fourrey C."/>
            <person name="Henrissat B."/>
            <person name="Grigoriev I."/>
            <person name="Martin F."/>
            <person name="Perotto S."/>
        </authorList>
    </citation>
    <scope>NUCLEOTIDE SEQUENCE [LARGE SCALE GENOMIC DNA]</scope>
    <source>
        <strain evidence="2 3">E</strain>
    </source>
</reference>